<accession>A0A238KCS2</accession>
<sequence>MTSLTLDPRDLARAANDDTRSPPAPRKAPRGPVLIGDSICPHAQGTLLLTLWRTWEQPDAG</sequence>
<dbReference type="AlphaFoldDB" id="A0A238KCS2"/>
<dbReference type="EMBL" id="FXYF01000005">
    <property type="protein sequence ID" value="SMX40648.1"/>
    <property type="molecule type" value="Genomic_DNA"/>
</dbReference>
<proteinExistence type="predicted"/>
<evidence type="ECO:0000313" key="2">
    <source>
        <dbReference type="EMBL" id="SMX40648.1"/>
    </source>
</evidence>
<feature type="compositionally biased region" description="Basic and acidic residues" evidence="1">
    <location>
        <begin position="7"/>
        <end position="20"/>
    </location>
</feature>
<protein>
    <submittedName>
        <fullName evidence="2">Uncharacterized protein</fullName>
    </submittedName>
</protein>
<keyword evidence="3" id="KW-1185">Reference proteome</keyword>
<evidence type="ECO:0000313" key="3">
    <source>
        <dbReference type="Proteomes" id="UP000207598"/>
    </source>
</evidence>
<name>A0A238KCS2_9RHOB</name>
<evidence type="ECO:0000256" key="1">
    <source>
        <dbReference type="SAM" id="MobiDB-lite"/>
    </source>
</evidence>
<feature type="region of interest" description="Disordered" evidence="1">
    <location>
        <begin position="1"/>
        <end position="33"/>
    </location>
</feature>
<dbReference type="RefSeq" id="WP_141194829.1">
    <property type="nucleotide sequence ID" value="NZ_FXYF01000005.1"/>
</dbReference>
<gene>
    <name evidence="2" type="ORF">MAA8898_02205</name>
</gene>
<organism evidence="2 3">
    <name type="scientific">Maliponia aquimaris</name>
    <dbReference type="NCBI Taxonomy" id="1673631"/>
    <lineage>
        <taxon>Bacteria</taxon>
        <taxon>Pseudomonadati</taxon>
        <taxon>Pseudomonadota</taxon>
        <taxon>Alphaproteobacteria</taxon>
        <taxon>Rhodobacterales</taxon>
        <taxon>Paracoccaceae</taxon>
        <taxon>Maliponia</taxon>
    </lineage>
</organism>
<reference evidence="2 3" key="1">
    <citation type="submission" date="2017-05" db="EMBL/GenBank/DDBJ databases">
        <authorList>
            <person name="Song R."/>
            <person name="Chenine A.L."/>
            <person name="Ruprecht R.M."/>
        </authorList>
    </citation>
    <scope>NUCLEOTIDE SEQUENCE [LARGE SCALE GENOMIC DNA]</scope>
    <source>
        <strain evidence="2 3">CECT 8898</strain>
    </source>
</reference>
<dbReference type="Proteomes" id="UP000207598">
    <property type="component" value="Unassembled WGS sequence"/>
</dbReference>